<evidence type="ECO:0000313" key="6">
    <source>
        <dbReference type="Proteomes" id="UP000469346"/>
    </source>
</evidence>
<dbReference type="FunFam" id="3.40.630.40:FF:000005">
    <property type="entry name" value="N-acetylmuramoyl-L-alanine amidase (AmiA)"/>
    <property type="match status" value="1"/>
</dbReference>
<proteinExistence type="predicted"/>
<dbReference type="GO" id="GO:0030288">
    <property type="term" value="C:outer membrane-bounded periplasmic space"/>
    <property type="evidence" value="ECO:0007669"/>
    <property type="project" value="TreeGrafter"/>
</dbReference>
<dbReference type="PANTHER" id="PTHR30404">
    <property type="entry name" value="N-ACETYLMURAMOYL-L-ALANINE AMIDASE"/>
    <property type="match status" value="1"/>
</dbReference>
<evidence type="ECO:0000256" key="2">
    <source>
        <dbReference type="SAM" id="MobiDB-lite"/>
    </source>
</evidence>
<organism evidence="5 6">
    <name type="scientific">Dissulfurirhabdus thermomarina</name>
    <dbReference type="NCBI Taxonomy" id="1765737"/>
    <lineage>
        <taxon>Bacteria</taxon>
        <taxon>Deltaproteobacteria</taxon>
        <taxon>Dissulfurirhabdaceae</taxon>
        <taxon>Dissulfurirhabdus</taxon>
    </lineage>
</organism>
<dbReference type="InterPro" id="IPR011990">
    <property type="entry name" value="TPR-like_helical_dom_sf"/>
</dbReference>
<sequence>MTSPATAASPGVRLQAAARCLLFLLCLAACLPAGLVAPAAAAAPSYREAKAGYDRLQKSARLRRYRRNWIRVIDDFKAVYRAYPRAARVAPRALYMLGRCYHELYGYSRRRADLRSARQYFQILVRDFPGSGLADDAYYHIGRIAKRLGDVAEARDAWSRVVADYPRGNMARRARAALRRLPGGGRRPRPKAAPRPAISSEVSPKLPPGAPVATIQAVRYWSGKDYTRVVLDASGQVSFRKGFLPADKANKKPPRLYLDILPAREGPDLADNLDIRDGLLRGIRLAQYRSQTVRVVFDIDDIDHTNIFYLDDPFRIVVDVFGAGSEVPEPCPVPEVTAKVAPDDDEEEDAAPGGRPIPLAQQLGLCVRRVVVDPGHGGRDPGAVGPGGLKEKDVCLRLAKKVAARLRRELGCEVILTRDRDRFVRLERRTAMANAKKADLFVSIHVNAAPNRRLRGVETYFLNLAVNEEAMRVAALENAMSTKRIADMKRLLDSILRYTKVSESSRLAAYVQSEVVRDLGQAYSGIRDLGVKQAPFIVLMGAKMPAVLAEVSFITNRTEEKRLRQGAYLDRLARGIVQGIKRYANETATAYVPARLSAVRETGRP</sequence>
<feature type="signal peptide" evidence="3">
    <location>
        <begin position="1"/>
        <end position="42"/>
    </location>
</feature>
<dbReference type="RefSeq" id="WP_163297826.1">
    <property type="nucleotide sequence ID" value="NZ_JAAGRR010000013.1"/>
</dbReference>
<reference evidence="5 6" key="1">
    <citation type="submission" date="2020-02" db="EMBL/GenBank/DDBJ databases">
        <title>Comparative genomics of sulfur disproportionating microorganisms.</title>
        <authorList>
            <person name="Ward L.M."/>
            <person name="Bertran E."/>
            <person name="Johnston D.T."/>
        </authorList>
    </citation>
    <scope>NUCLEOTIDE SEQUENCE [LARGE SCALE GENOMIC DNA]</scope>
    <source>
        <strain evidence="5 6">DSM 100025</strain>
    </source>
</reference>
<dbReference type="Gene3D" id="3.40.630.40">
    <property type="entry name" value="Zn-dependent exopeptidases"/>
    <property type="match status" value="1"/>
</dbReference>
<dbReference type="InterPro" id="IPR002508">
    <property type="entry name" value="MurNAc-LAA_cat"/>
</dbReference>
<dbReference type="Pfam" id="PF13174">
    <property type="entry name" value="TPR_6"/>
    <property type="match status" value="2"/>
</dbReference>
<keyword evidence="3" id="KW-0732">Signal</keyword>
<protein>
    <submittedName>
        <fullName evidence="5">Tetratricopeptide repeat protein</fullName>
    </submittedName>
</protein>
<dbReference type="Pfam" id="PF01520">
    <property type="entry name" value="Amidase_3"/>
    <property type="match status" value="1"/>
</dbReference>
<dbReference type="InterPro" id="IPR050695">
    <property type="entry name" value="N-acetylmuramoyl_amidase_3"/>
</dbReference>
<dbReference type="CDD" id="cd02696">
    <property type="entry name" value="MurNAc-LAA"/>
    <property type="match status" value="1"/>
</dbReference>
<accession>A0A6N9TK80</accession>
<gene>
    <name evidence="5" type="ORF">G3N55_02230</name>
</gene>
<dbReference type="Gene3D" id="2.60.40.3500">
    <property type="match status" value="1"/>
</dbReference>
<keyword evidence="6" id="KW-1185">Reference proteome</keyword>
<dbReference type="SUPFAM" id="SSF48452">
    <property type="entry name" value="TPR-like"/>
    <property type="match status" value="1"/>
</dbReference>
<dbReference type="Gene3D" id="1.25.40.10">
    <property type="entry name" value="Tetratricopeptide repeat domain"/>
    <property type="match status" value="1"/>
</dbReference>
<evidence type="ECO:0000256" key="1">
    <source>
        <dbReference type="ARBA" id="ARBA00022801"/>
    </source>
</evidence>
<dbReference type="GO" id="GO:0009253">
    <property type="term" value="P:peptidoglycan catabolic process"/>
    <property type="evidence" value="ECO:0007669"/>
    <property type="project" value="InterPro"/>
</dbReference>
<dbReference type="AlphaFoldDB" id="A0A6N9TK80"/>
<dbReference type="InterPro" id="IPR021731">
    <property type="entry name" value="AMIN_dom"/>
</dbReference>
<feature type="domain" description="MurNAc-LAA" evidence="4">
    <location>
        <begin position="430"/>
        <end position="581"/>
    </location>
</feature>
<dbReference type="Proteomes" id="UP000469346">
    <property type="component" value="Unassembled WGS sequence"/>
</dbReference>
<dbReference type="EMBL" id="JAAGRR010000013">
    <property type="protein sequence ID" value="NDY41671.1"/>
    <property type="molecule type" value="Genomic_DNA"/>
</dbReference>
<evidence type="ECO:0000313" key="5">
    <source>
        <dbReference type="EMBL" id="NDY41671.1"/>
    </source>
</evidence>
<name>A0A6N9TK80_DISTH</name>
<keyword evidence="1" id="KW-0378">Hydrolase</keyword>
<feature type="chain" id="PRO_5026747316" evidence="3">
    <location>
        <begin position="43"/>
        <end position="605"/>
    </location>
</feature>
<dbReference type="SUPFAM" id="SSF53187">
    <property type="entry name" value="Zn-dependent exopeptidases"/>
    <property type="match status" value="1"/>
</dbReference>
<evidence type="ECO:0000256" key="3">
    <source>
        <dbReference type="SAM" id="SignalP"/>
    </source>
</evidence>
<dbReference type="SMART" id="SM00646">
    <property type="entry name" value="Ami_3"/>
    <property type="match status" value="1"/>
</dbReference>
<feature type="region of interest" description="Disordered" evidence="2">
    <location>
        <begin position="179"/>
        <end position="205"/>
    </location>
</feature>
<evidence type="ECO:0000259" key="4">
    <source>
        <dbReference type="SMART" id="SM00646"/>
    </source>
</evidence>
<dbReference type="PANTHER" id="PTHR30404:SF0">
    <property type="entry name" value="N-ACETYLMURAMOYL-L-ALANINE AMIDASE AMIC"/>
    <property type="match status" value="1"/>
</dbReference>
<dbReference type="InterPro" id="IPR019734">
    <property type="entry name" value="TPR_rpt"/>
</dbReference>
<dbReference type="Pfam" id="PF11741">
    <property type="entry name" value="AMIN"/>
    <property type="match status" value="1"/>
</dbReference>
<dbReference type="GO" id="GO:0008745">
    <property type="term" value="F:N-acetylmuramoyl-L-alanine amidase activity"/>
    <property type="evidence" value="ECO:0007669"/>
    <property type="project" value="InterPro"/>
</dbReference>
<comment type="caution">
    <text evidence="5">The sequence shown here is derived from an EMBL/GenBank/DDBJ whole genome shotgun (WGS) entry which is preliminary data.</text>
</comment>